<gene>
    <name evidence="8" type="primary">LOC106471582</name>
</gene>
<feature type="domain" description="Fibrinogen C-terminal" evidence="6">
    <location>
        <begin position="27"/>
        <end position="251"/>
    </location>
</feature>
<dbReference type="GeneID" id="106471582"/>
<organism evidence="7 8">
    <name type="scientific">Limulus polyphemus</name>
    <name type="common">Atlantic horseshoe crab</name>
    <dbReference type="NCBI Taxonomy" id="6850"/>
    <lineage>
        <taxon>Eukaryota</taxon>
        <taxon>Metazoa</taxon>
        <taxon>Ecdysozoa</taxon>
        <taxon>Arthropoda</taxon>
        <taxon>Chelicerata</taxon>
        <taxon>Merostomata</taxon>
        <taxon>Xiphosura</taxon>
        <taxon>Limulidae</taxon>
        <taxon>Limulus</taxon>
    </lineage>
</organism>
<keyword evidence="7" id="KW-1185">Reference proteome</keyword>
<evidence type="ECO:0000256" key="2">
    <source>
        <dbReference type="ARBA" id="ARBA00022525"/>
    </source>
</evidence>
<keyword evidence="3" id="KW-1015">Disulfide bond</keyword>
<dbReference type="InterPro" id="IPR014716">
    <property type="entry name" value="Fibrinogen_a/b/g_C_1"/>
</dbReference>
<sequence>MILLLLVVYEGLFASYMDAVGFSLDHPSVNCKPEDCNDVRQQGFYESGVYRIWPRYYNKPVQVFCDMTTDGGGWTVIQRRDDIEPRQDFYQPWEQYKHGFGNLTGEFWLGNDLIFVLTNKENMILRIDMKAFNGERKHARYQNFLVRSERDLYNMTVGSYDGTAGDSLSYHSGFFFSTKDKDNDQQHSHNCAEKYGGGWWFKRCLNSNLNGLYQPDEKASNKSYTGIAWYRFRNSSHFYLRSSEMKIRPEF</sequence>
<reference evidence="8" key="1">
    <citation type="submission" date="2025-08" db="UniProtKB">
        <authorList>
            <consortium name="RefSeq"/>
        </authorList>
    </citation>
    <scope>IDENTIFICATION</scope>
    <source>
        <tissue evidence="8">Muscle</tissue>
    </source>
</reference>
<proteinExistence type="predicted"/>
<evidence type="ECO:0000313" key="8">
    <source>
        <dbReference type="RefSeq" id="XP_013787642.1"/>
    </source>
</evidence>
<feature type="chain" id="PRO_5045782973" evidence="5">
    <location>
        <begin position="20"/>
        <end position="251"/>
    </location>
</feature>
<dbReference type="NCBIfam" id="NF040941">
    <property type="entry name" value="GGGWT_bact"/>
    <property type="match status" value="1"/>
</dbReference>
<dbReference type="InterPro" id="IPR020837">
    <property type="entry name" value="Fibrinogen_CS"/>
</dbReference>
<dbReference type="Gene3D" id="3.90.215.10">
    <property type="entry name" value="Gamma Fibrinogen, chain A, domain 1"/>
    <property type="match status" value="1"/>
</dbReference>
<dbReference type="PROSITE" id="PS51406">
    <property type="entry name" value="FIBRINOGEN_C_2"/>
    <property type="match status" value="1"/>
</dbReference>
<evidence type="ECO:0000313" key="7">
    <source>
        <dbReference type="Proteomes" id="UP000694941"/>
    </source>
</evidence>
<dbReference type="InterPro" id="IPR037579">
    <property type="entry name" value="FIB_ANG-like"/>
</dbReference>
<dbReference type="PANTHER" id="PTHR47221:SF5">
    <property type="entry name" value="FIBRINOGEN C-TERMINAL DOMAIN-CONTAINING PROTEIN"/>
    <property type="match status" value="1"/>
</dbReference>
<accession>A0ABM1BS73</accession>
<comment type="subcellular location">
    <subcellularLocation>
        <location evidence="1">Secreted</location>
    </subcellularLocation>
</comment>
<keyword evidence="5" id="KW-0732">Signal</keyword>
<dbReference type="PROSITE" id="PS00514">
    <property type="entry name" value="FIBRINOGEN_C_1"/>
    <property type="match status" value="1"/>
</dbReference>
<dbReference type="Pfam" id="PF00147">
    <property type="entry name" value="Fibrinogen_C"/>
    <property type="match status" value="1"/>
</dbReference>
<evidence type="ECO:0000256" key="5">
    <source>
        <dbReference type="SAM" id="SignalP"/>
    </source>
</evidence>
<dbReference type="SMART" id="SM00186">
    <property type="entry name" value="FBG"/>
    <property type="match status" value="1"/>
</dbReference>
<protein>
    <submittedName>
        <fullName evidence="8">Techylectin-5B-like</fullName>
    </submittedName>
</protein>
<evidence type="ECO:0000256" key="3">
    <source>
        <dbReference type="ARBA" id="ARBA00023157"/>
    </source>
</evidence>
<dbReference type="SUPFAM" id="SSF56496">
    <property type="entry name" value="Fibrinogen C-terminal domain-like"/>
    <property type="match status" value="1"/>
</dbReference>
<evidence type="ECO:0000256" key="4">
    <source>
        <dbReference type="ARBA" id="ARBA00023180"/>
    </source>
</evidence>
<evidence type="ECO:0000256" key="1">
    <source>
        <dbReference type="ARBA" id="ARBA00004613"/>
    </source>
</evidence>
<dbReference type="RefSeq" id="XP_013787642.1">
    <property type="nucleotide sequence ID" value="XM_013932188.2"/>
</dbReference>
<dbReference type="InterPro" id="IPR036056">
    <property type="entry name" value="Fibrinogen-like_C"/>
</dbReference>
<dbReference type="Proteomes" id="UP000694941">
    <property type="component" value="Unplaced"/>
</dbReference>
<keyword evidence="2" id="KW-0964">Secreted</keyword>
<dbReference type="CDD" id="cd00087">
    <property type="entry name" value="FReD"/>
    <property type="match status" value="1"/>
</dbReference>
<keyword evidence="4" id="KW-0325">Glycoprotein</keyword>
<evidence type="ECO:0000259" key="6">
    <source>
        <dbReference type="PROSITE" id="PS51406"/>
    </source>
</evidence>
<feature type="signal peptide" evidence="5">
    <location>
        <begin position="1"/>
        <end position="19"/>
    </location>
</feature>
<dbReference type="PANTHER" id="PTHR47221">
    <property type="entry name" value="FIBRINOGEN ALPHA CHAIN"/>
    <property type="match status" value="1"/>
</dbReference>
<dbReference type="InterPro" id="IPR002181">
    <property type="entry name" value="Fibrinogen_a/b/g_C_dom"/>
</dbReference>
<name>A0ABM1BS73_LIMPO</name>